<accession>A0A212K8T6</accession>
<feature type="region of interest" description="Disordered" evidence="1">
    <location>
        <begin position="164"/>
        <end position="184"/>
    </location>
</feature>
<dbReference type="Gene3D" id="3.20.20.450">
    <property type="entry name" value="EAL domain"/>
    <property type="match status" value="1"/>
</dbReference>
<dbReference type="SUPFAM" id="SSF141868">
    <property type="entry name" value="EAL domain-like"/>
    <property type="match status" value="1"/>
</dbReference>
<protein>
    <submittedName>
        <fullName evidence="2">Uncharacterized protein</fullName>
    </submittedName>
</protein>
<proteinExistence type="predicted"/>
<reference evidence="2" key="1">
    <citation type="submission" date="2016-04" db="EMBL/GenBank/DDBJ databases">
        <authorList>
            <person name="Evans L.H."/>
            <person name="Alamgir A."/>
            <person name="Owens N."/>
            <person name="Weber N.D."/>
            <person name="Virtaneva K."/>
            <person name="Barbian K."/>
            <person name="Babar A."/>
            <person name="Rosenke K."/>
        </authorList>
    </citation>
    <scope>NUCLEOTIDE SEQUENCE</scope>
    <source>
        <strain evidence="2">86</strain>
    </source>
</reference>
<dbReference type="AlphaFoldDB" id="A0A212K8T6"/>
<evidence type="ECO:0000256" key="1">
    <source>
        <dbReference type="SAM" id="MobiDB-lite"/>
    </source>
</evidence>
<sequence length="437" mass="49161">MMAATRSEIERAAEAVSEAAAERKLMMQLQEGLLLDYAERLEKFRKQRQALHLHLSRLAPQNRREPQMRAVAAAFDPLILDNRAQVFTLFRGDVIVVFPARHRDEVEAALIRLRFLFADDPLLDDESDGDRFATWYHLAEDYPAFLRLAQQVYAEQEARRRADIALERSPEPPPPRTPPARRLKPLTPAVLGKLEEALARTDLSNLVRHQSVSAIVGRSHPQHMFSEVFVSISDLREIFVPEVDVASDRWLFQHLTETLDRRVLALVGAGHDRSLAGGFSLNLNVRTLLGEAFLDFDDGIAGSLRGTIVLEIQLYDILADVGAYLFARDFARERGYRICVDGVGPETLPLVDRARIGADLVKLMWSPELADARGVDAHPLHAALARSNRKRVVLARVDTAEQIRVGQDLGLTMFQGRGVERLIQTQGQRRTAERATP</sequence>
<organism evidence="2">
    <name type="scientific">uncultured Alphaproteobacteria bacterium</name>
    <dbReference type="NCBI Taxonomy" id="91750"/>
    <lineage>
        <taxon>Bacteria</taxon>
        <taxon>Pseudomonadati</taxon>
        <taxon>Pseudomonadota</taxon>
        <taxon>Alphaproteobacteria</taxon>
        <taxon>environmental samples</taxon>
    </lineage>
</organism>
<dbReference type="EMBL" id="FLUO01000001">
    <property type="protein sequence ID" value="SBW08113.1"/>
    <property type="molecule type" value="Genomic_DNA"/>
</dbReference>
<evidence type="ECO:0000313" key="2">
    <source>
        <dbReference type="EMBL" id="SBW08113.1"/>
    </source>
</evidence>
<dbReference type="InterPro" id="IPR035919">
    <property type="entry name" value="EAL_sf"/>
</dbReference>
<name>A0A212K8T6_9PROT</name>
<gene>
    <name evidence="2" type="ORF">KL86APRO_12340</name>
</gene>